<evidence type="ECO:0000256" key="1">
    <source>
        <dbReference type="SAM" id="MobiDB-lite"/>
    </source>
</evidence>
<accession>A0ABQ9R6N4</accession>
<proteinExistence type="predicted"/>
<dbReference type="RefSeq" id="XP_060380902.1">
    <property type="nucleotide sequence ID" value="XM_060524389.1"/>
</dbReference>
<comment type="caution">
    <text evidence="2">The sequence shown here is derived from an EMBL/GenBank/DDBJ whole genome shotgun (WGS) entry which is preliminary data.</text>
</comment>
<feature type="region of interest" description="Disordered" evidence="1">
    <location>
        <begin position="221"/>
        <end position="248"/>
    </location>
</feature>
<evidence type="ECO:0000313" key="2">
    <source>
        <dbReference type="EMBL" id="KAK1496182.1"/>
    </source>
</evidence>
<evidence type="ECO:0000313" key="3">
    <source>
        <dbReference type="Proteomes" id="UP001227543"/>
    </source>
</evidence>
<name>A0ABQ9R6N4_9PEZI</name>
<sequence>MAQPNLLLDDIINGTRLNDHLPLNRLDDGTIRQYTHEESESVAQLEIDFKLVRVDPQRLVTEGAYLFQTARAANVFAGSSFGQAQAPIKDPSLVIQNEDMLTKLFYKDVLSGVATAFHELPRWEDDGQAYYPEDVQTLTERTYTFIAPARQDTKKRKKQVQAGANMKYTFRCDAEFHKGAPRGYTIDEQKTKTIFNMEAKKPFVIPIEAWYQSSIDASHAEGGGGSIASHSNVPQPPPPNDDLGMPDFGDGGYDDVAPAFGQDQEVPHPSPAGLGYKIDINVERCVKQIASYCKRSRSRRGAIFTGEYIVVCFFKNMRVMDTVVQQMEEGLGDICQMSIVPNSGDWRAVVAACIHRGYEDFKLDYYGRWRPTW</sequence>
<reference evidence="2 3" key="1">
    <citation type="submission" date="2016-10" db="EMBL/GenBank/DDBJ databases">
        <title>The genome sequence of Colletotrichum fioriniae PJ7.</title>
        <authorList>
            <person name="Baroncelli R."/>
        </authorList>
    </citation>
    <scope>NUCLEOTIDE SEQUENCE [LARGE SCALE GENOMIC DNA]</scope>
    <source>
        <strain evidence="2 3">Tom-12</strain>
    </source>
</reference>
<protein>
    <submittedName>
        <fullName evidence="2">Uncharacterized protein</fullName>
    </submittedName>
</protein>
<gene>
    <name evidence="2" type="ORF">CTAM01_08369</name>
</gene>
<organism evidence="2 3">
    <name type="scientific">Colletotrichum tamarilloi</name>
    <dbReference type="NCBI Taxonomy" id="1209934"/>
    <lineage>
        <taxon>Eukaryota</taxon>
        <taxon>Fungi</taxon>
        <taxon>Dikarya</taxon>
        <taxon>Ascomycota</taxon>
        <taxon>Pezizomycotina</taxon>
        <taxon>Sordariomycetes</taxon>
        <taxon>Hypocreomycetidae</taxon>
        <taxon>Glomerellales</taxon>
        <taxon>Glomerellaceae</taxon>
        <taxon>Colletotrichum</taxon>
        <taxon>Colletotrichum acutatum species complex</taxon>
    </lineage>
</organism>
<dbReference type="EMBL" id="MLFU01000029">
    <property type="protein sequence ID" value="KAK1496182.1"/>
    <property type="molecule type" value="Genomic_DNA"/>
</dbReference>
<dbReference type="Proteomes" id="UP001227543">
    <property type="component" value="Unassembled WGS sequence"/>
</dbReference>
<keyword evidence="3" id="KW-1185">Reference proteome</keyword>
<dbReference type="GeneID" id="85408627"/>